<accession>A0A9N8E7A8</accession>
<evidence type="ECO:0000259" key="2">
    <source>
        <dbReference type="Pfam" id="PF08718"/>
    </source>
</evidence>
<feature type="domain" description="Glycolipid transfer protein" evidence="2">
    <location>
        <begin position="373"/>
        <end position="508"/>
    </location>
</feature>
<dbReference type="GO" id="GO:0016020">
    <property type="term" value="C:membrane"/>
    <property type="evidence" value="ECO:0007669"/>
    <property type="project" value="TreeGrafter"/>
</dbReference>
<sequence>MMMHYNNKKNEAQLMRRVTSMDALVRGRSRLPRPRSNDDISSAGSKFSRASSLGRHRAKRASLKDGATNDPLASQPSCRPRVRRERATSAEVVSGHGQSESRTWVVGRLSMMLLLFVTFSDLALTVVNNQMNTIESHDDYDALSPDVIRPAFLYKTSVPSLEKPTIGLGSAAISSITDALGPILPFTGGVDLRRSEYYDSGNFFESVSALVQQTFEAYANAKEASTPTDAVVDETVTAKKTKMNSKSKKDKKKHASTLGGSQSFVPLKDIAELTLEDVVSVFEYAIGSTQQGFNQGKFASKLLPRVKTVIEGMDSAVTKARGKNVKVVKRHPSDSAQSGEMDAFMFCASSRIFAEWRILRQVPEGFKGYAVGMSLGQKDVVQNVVKIERAAQAWIEDHIEDAGSEVSSPTLRDVLEYEIVLGEHPNLPRLKETSGAMGLLWVRRQLQYQTAIFQNILEVPTRFPTSTDAVTAAYTQIYGNLHGWAVQKIFNYSFQASPNAEEVYKFMNPHRLKEVFLEARRMKPAVNDAPDNGEEGDTVEKPESLNPPDNPFHRIGWEWDRFMNHISQQPESLNPPDNPFHRIGWEWEKFVAHIVQHLDGRKGENKGYAHTGEGLVGEELEEYVVAEMSKDVHEHIVSYLSVAGPLLADLAELHDDLNMDDPTKV</sequence>
<dbReference type="GO" id="GO:1902387">
    <property type="term" value="F:ceramide 1-phosphate binding"/>
    <property type="evidence" value="ECO:0007669"/>
    <property type="project" value="TreeGrafter"/>
</dbReference>
<gene>
    <name evidence="3" type="ORF">SEMRO_758_G198100.1</name>
</gene>
<dbReference type="InterPro" id="IPR014830">
    <property type="entry name" value="Glycolipid_transfer_prot_dom"/>
</dbReference>
<dbReference type="SUPFAM" id="SSF110004">
    <property type="entry name" value="Glycolipid transfer protein, GLTP"/>
    <property type="match status" value="1"/>
</dbReference>
<proteinExistence type="predicted"/>
<keyword evidence="4" id="KW-1185">Reference proteome</keyword>
<evidence type="ECO:0000313" key="4">
    <source>
        <dbReference type="Proteomes" id="UP001153069"/>
    </source>
</evidence>
<dbReference type="PANTHER" id="PTHR10219">
    <property type="entry name" value="GLYCOLIPID TRANSFER PROTEIN-RELATED"/>
    <property type="match status" value="1"/>
</dbReference>
<feature type="compositionally biased region" description="Low complexity" evidence="1">
    <location>
        <begin position="41"/>
        <end position="52"/>
    </location>
</feature>
<reference evidence="3" key="1">
    <citation type="submission" date="2020-06" db="EMBL/GenBank/DDBJ databases">
        <authorList>
            <consortium name="Plant Systems Biology data submission"/>
        </authorList>
    </citation>
    <scope>NUCLEOTIDE SEQUENCE</scope>
    <source>
        <strain evidence="3">D6</strain>
    </source>
</reference>
<protein>
    <submittedName>
        <fullName evidence="3">Glycolipid transport</fullName>
    </submittedName>
</protein>
<comment type="caution">
    <text evidence="3">The sequence shown here is derived from an EMBL/GenBank/DDBJ whole genome shotgun (WGS) entry which is preliminary data.</text>
</comment>
<dbReference type="GO" id="GO:1902388">
    <property type="term" value="F:ceramide 1-phosphate transfer activity"/>
    <property type="evidence" value="ECO:0007669"/>
    <property type="project" value="TreeGrafter"/>
</dbReference>
<dbReference type="OrthoDB" id="46526at2759"/>
<evidence type="ECO:0000256" key="1">
    <source>
        <dbReference type="SAM" id="MobiDB-lite"/>
    </source>
</evidence>
<evidence type="ECO:0000313" key="3">
    <source>
        <dbReference type="EMBL" id="CAB9516066.1"/>
    </source>
</evidence>
<dbReference type="EMBL" id="CAICTM010000757">
    <property type="protein sequence ID" value="CAB9516066.1"/>
    <property type="molecule type" value="Genomic_DNA"/>
</dbReference>
<name>A0A9N8E7A8_9STRA</name>
<dbReference type="Gene3D" id="1.10.3520.10">
    <property type="entry name" value="Glycolipid transfer protein"/>
    <property type="match status" value="1"/>
</dbReference>
<dbReference type="Pfam" id="PF08718">
    <property type="entry name" value="GLTP"/>
    <property type="match status" value="1"/>
</dbReference>
<dbReference type="InterPro" id="IPR036497">
    <property type="entry name" value="GLTP_sf"/>
</dbReference>
<dbReference type="Proteomes" id="UP001153069">
    <property type="component" value="Unassembled WGS sequence"/>
</dbReference>
<organism evidence="3 4">
    <name type="scientific">Seminavis robusta</name>
    <dbReference type="NCBI Taxonomy" id="568900"/>
    <lineage>
        <taxon>Eukaryota</taxon>
        <taxon>Sar</taxon>
        <taxon>Stramenopiles</taxon>
        <taxon>Ochrophyta</taxon>
        <taxon>Bacillariophyta</taxon>
        <taxon>Bacillariophyceae</taxon>
        <taxon>Bacillariophycidae</taxon>
        <taxon>Naviculales</taxon>
        <taxon>Naviculaceae</taxon>
        <taxon>Seminavis</taxon>
    </lineage>
</organism>
<dbReference type="GO" id="GO:0005829">
    <property type="term" value="C:cytosol"/>
    <property type="evidence" value="ECO:0007669"/>
    <property type="project" value="TreeGrafter"/>
</dbReference>
<feature type="region of interest" description="Disordered" evidence="1">
    <location>
        <begin position="525"/>
        <end position="547"/>
    </location>
</feature>
<feature type="region of interest" description="Disordered" evidence="1">
    <location>
        <begin position="25"/>
        <end position="94"/>
    </location>
</feature>
<dbReference type="AlphaFoldDB" id="A0A9N8E7A8"/>